<dbReference type="Pfam" id="PF01435">
    <property type="entry name" value="Peptidase_M48"/>
    <property type="match status" value="1"/>
</dbReference>
<dbReference type="Proteomes" id="UP001519362">
    <property type="component" value="Unassembled WGS sequence"/>
</dbReference>
<keyword evidence="5 6" id="KW-0482">Metalloprotease</keyword>
<evidence type="ECO:0000256" key="2">
    <source>
        <dbReference type="ARBA" id="ARBA00022723"/>
    </source>
</evidence>
<evidence type="ECO:0000256" key="7">
    <source>
        <dbReference type="SAM" id="Phobius"/>
    </source>
</evidence>
<name>A0ABS4ZHI0_9MICO</name>
<evidence type="ECO:0000256" key="6">
    <source>
        <dbReference type="RuleBase" id="RU003983"/>
    </source>
</evidence>
<dbReference type="GO" id="GO:0008233">
    <property type="term" value="F:peptidase activity"/>
    <property type="evidence" value="ECO:0007669"/>
    <property type="project" value="UniProtKB-KW"/>
</dbReference>
<protein>
    <submittedName>
        <fullName evidence="9">Zn-dependent protease with chaperone function</fullName>
    </submittedName>
</protein>
<keyword evidence="7" id="KW-0812">Transmembrane</keyword>
<comment type="cofactor">
    <cofactor evidence="6">
        <name>Zn(2+)</name>
        <dbReference type="ChEBI" id="CHEBI:29105"/>
    </cofactor>
    <text evidence="6">Binds 1 zinc ion per subunit.</text>
</comment>
<organism evidence="9 10">
    <name type="scientific">Microbacterium amylolyticum</name>
    <dbReference type="NCBI Taxonomy" id="936337"/>
    <lineage>
        <taxon>Bacteria</taxon>
        <taxon>Bacillati</taxon>
        <taxon>Actinomycetota</taxon>
        <taxon>Actinomycetes</taxon>
        <taxon>Micrococcales</taxon>
        <taxon>Microbacteriaceae</taxon>
        <taxon>Microbacterium</taxon>
    </lineage>
</organism>
<dbReference type="InterPro" id="IPR001915">
    <property type="entry name" value="Peptidase_M48"/>
</dbReference>
<dbReference type="Gene3D" id="3.30.2010.10">
    <property type="entry name" value="Metalloproteases ('zincins'), catalytic domain"/>
    <property type="match status" value="1"/>
</dbReference>
<evidence type="ECO:0000313" key="9">
    <source>
        <dbReference type="EMBL" id="MBP2436729.1"/>
    </source>
</evidence>
<keyword evidence="7" id="KW-0472">Membrane</keyword>
<keyword evidence="2" id="KW-0479">Metal-binding</keyword>
<keyword evidence="4 6" id="KW-0862">Zinc</keyword>
<feature type="transmembrane region" description="Helical" evidence="7">
    <location>
        <begin position="40"/>
        <end position="62"/>
    </location>
</feature>
<evidence type="ECO:0000256" key="1">
    <source>
        <dbReference type="ARBA" id="ARBA00022670"/>
    </source>
</evidence>
<dbReference type="GO" id="GO:0006508">
    <property type="term" value="P:proteolysis"/>
    <property type="evidence" value="ECO:0007669"/>
    <property type="project" value="UniProtKB-KW"/>
</dbReference>
<feature type="transmembrane region" description="Helical" evidence="7">
    <location>
        <begin position="74"/>
        <end position="94"/>
    </location>
</feature>
<keyword evidence="7" id="KW-1133">Transmembrane helix</keyword>
<evidence type="ECO:0000256" key="5">
    <source>
        <dbReference type="ARBA" id="ARBA00023049"/>
    </source>
</evidence>
<proteinExistence type="inferred from homology"/>
<dbReference type="PANTHER" id="PTHR34978">
    <property type="entry name" value="POSSIBLE SENSOR-TRANSDUCER PROTEIN BLAR"/>
    <property type="match status" value="1"/>
</dbReference>
<dbReference type="InterPro" id="IPR052173">
    <property type="entry name" value="Beta-lactam_resp_regulator"/>
</dbReference>
<evidence type="ECO:0000313" key="10">
    <source>
        <dbReference type="Proteomes" id="UP001519362"/>
    </source>
</evidence>
<dbReference type="PANTHER" id="PTHR34978:SF3">
    <property type="entry name" value="SLR0241 PROTEIN"/>
    <property type="match status" value="1"/>
</dbReference>
<keyword evidence="1 6" id="KW-0645">Protease</keyword>
<reference evidence="9 10" key="1">
    <citation type="submission" date="2021-03" db="EMBL/GenBank/DDBJ databases">
        <title>Sequencing the genomes of 1000 actinobacteria strains.</title>
        <authorList>
            <person name="Klenk H.-P."/>
        </authorList>
    </citation>
    <scope>NUCLEOTIDE SEQUENCE [LARGE SCALE GENOMIC DNA]</scope>
    <source>
        <strain evidence="9 10">DSM 24221</strain>
    </source>
</reference>
<comment type="similarity">
    <text evidence="6">Belongs to the peptidase M48 family.</text>
</comment>
<dbReference type="EMBL" id="JAGIOL010000001">
    <property type="protein sequence ID" value="MBP2436729.1"/>
    <property type="molecule type" value="Genomic_DNA"/>
</dbReference>
<comment type="caution">
    <text evidence="9">The sequence shown here is derived from an EMBL/GenBank/DDBJ whole genome shotgun (WGS) entry which is preliminary data.</text>
</comment>
<accession>A0ABS4ZHI0</accession>
<sequence>MFFPALIAAVVLGGVAVVLAWPAPILLSRAAWPARAPIRALLLWQAIAIAGGLTMIGALWLLGTAFFPTHPWLAGIPAAALAAYLLAHLMITMVRFERQRRRHLQLLLLLSHPDPDRERTVVLDDNAPVAYCLPRGVGSVTVLSKGLFDALDDDELAAVVAHERAHVEQRHEVLLVAFKAWRSALPWFPIAARAEAEVEALVEMVADDQARRTQPDAVLARAILQVGRVGGEGASSRRNRMHDRFRRLAEGNSREIS</sequence>
<evidence type="ECO:0000256" key="4">
    <source>
        <dbReference type="ARBA" id="ARBA00022833"/>
    </source>
</evidence>
<dbReference type="RefSeq" id="WP_165135672.1">
    <property type="nucleotide sequence ID" value="NZ_CP049253.1"/>
</dbReference>
<keyword evidence="10" id="KW-1185">Reference proteome</keyword>
<gene>
    <name evidence="9" type="ORF">JOF34_001315</name>
</gene>
<evidence type="ECO:0000259" key="8">
    <source>
        <dbReference type="Pfam" id="PF01435"/>
    </source>
</evidence>
<feature type="domain" description="Peptidase M48" evidence="8">
    <location>
        <begin position="112"/>
        <end position="179"/>
    </location>
</feature>
<dbReference type="CDD" id="cd07326">
    <property type="entry name" value="M56_BlaR1_MecR1_like"/>
    <property type="match status" value="1"/>
</dbReference>
<keyword evidence="3 6" id="KW-0378">Hydrolase</keyword>
<evidence type="ECO:0000256" key="3">
    <source>
        <dbReference type="ARBA" id="ARBA00022801"/>
    </source>
</evidence>
<feature type="transmembrane region" description="Helical" evidence="7">
    <location>
        <begin position="6"/>
        <end position="28"/>
    </location>
</feature>